<dbReference type="PANTHER" id="PTHR28093:SF1">
    <property type="entry name" value="MORPHOGENESIS-RELATED PROTEIN MSB1"/>
    <property type="match status" value="1"/>
</dbReference>
<protein>
    <submittedName>
        <fullName evidence="3">CIC11C00000002980</fullName>
    </submittedName>
</protein>
<dbReference type="CDD" id="cd04401">
    <property type="entry name" value="RhoGAP_fMSB1"/>
    <property type="match status" value="1"/>
</dbReference>
<evidence type="ECO:0000259" key="2">
    <source>
        <dbReference type="Pfam" id="PF08101"/>
    </source>
</evidence>
<feature type="compositionally biased region" description="Polar residues" evidence="1">
    <location>
        <begin position="1047"/>
        <end position="1080"/>
    </location>
</feature>
<dbReference type="GO" id="GO:0005934">
    <property type="term" value="C:cellular bud tip"/>
    <property type="evidence" value="ECO:0007669"/>
    <property type="project" value="TreeGrafter"/>
</dbReference>
<dbReference type="OrthoDB" id="3362494at2759"/>
<dbReference type="STRING" id="45354.A0A1L0DNU1"/>
<evidence type="ECO:0000313" key="3">
    <source>
        <dbReference type="EMBL" id="SGZ54038.1"/>
    </source>
</evidence>
<feature type="compositionally biased region" description="Polar residues" evidence="1">
    <location>
        <begin position="965"/>
        <end position="995"/>
    </location>
</feature>
<dbReference type="Proteomes" id="UP000182334">
    <property type="component" value="Chromosome IV"/>
</dbReference>
<feature type="compositionally biased region" description="Basic and acidic residues" evidence="1">
    <location>
        <begin position="745"/>
        <end position="764"/>
    </location>
</feature>
<feature type="compositionally biased region" description="Pro residues" evidence="1">
    <location>
        <begin position="849"/>
        <end position="868"/>
    </location>
</feature>
<feature type="region of interest" description="Disordered" evidence="1">
    <location>
        <begin position="598"/>
        <end position="686"/>
    </location>
</feature>
<reference evidence="3 4" key="1">
    <citation type="submission" date="2016-10" db="EMBL/GenBank/DDBJ databases">
        <authorList>
            <person name="de Groot N.N."/>
        </authorList>
    </citation>
    <scope>NUCLEOTIDE SEQUENCE [LARGE SCALE GENOMIC DNA]</scope>
    <source>
        <strain evidence="3 4">CBS 141442</strain>
    </source>
</reference>
<gene>
    <name evidence="3" type="ORF">SAMEA4029010_CIC11G00000002980</name>
</gene>
<sequence>MGQDQFALPKLPASNRNHHQHFGIAADQLTRKKLQVLLHLITADLKTRGTKTPHVFLPFRSRVDDSKLEQFLQSVFPGGKLIDMAKTSLVKLLLKSFDEFTLICGLKYLWCRLPNNEVVGWNVYLEFKRRERDAGYPKDAFLTLMPKCLSSSSHASIVYDFLDLMIGIATNSQYNHLSGRKIAKMASVWAFNSTPHSSSAFYDATATRENSFMDGLSTWELTCNGLFHLLLAFLRAMLPDTESDTLKLPKTLQSLLVTNSYPPPDKLPSMKSVITIPCVQIRSTKRCADPYELISKVRQNLRFDKKDKFISIENYTILKNIFQKDSTNEIVSTLTEESRRVLSRLTATPIHSDFGIYPGWANTSAPQDPNIPMYTEVTISNVSLQDYYIWTWLSSLGSDQSDALKSLFGRSIVVEAGLRGFQKWLILSEVTMSEDDYLTNFKDFEHSPRLMARSPIPQEKSLPPPPSSAERAGHPLPKSSLLPDVSFRDDQFSVDGLSESSLGYQKYMASLDEERSIANEATKKIQAQKPKFSQRPRPPPLDDDHANEVDLQNLQILEPVIPRRSPDRYTEQEHPEFQTYRAYAQKDPEVYHSRERVEIQEPFETYKTPFDQPDGRVDTEPYDDYYIPGQSRNLATSRDHSPNRYPANSQNYQQPQENSHTTQSPHEQQYLEKPGHETHYVSQLPREEKFSLNDVYGYDNDYDSQNRSHHDVHEANYVKNPYIASNGTNRNKMQGQSEFAFVNPKHTDEPSQARTSDLGHHKNEALPPHLSNSEAEFQTENHSHYQLEDQFVQPEIQLEYRLEFGSGEVEEKKKKKKKKRSKKPVDYFPMEGIPNGPPPPLPSMDEIPNGPPPPLPPVNNNGHPPPVPSKTDTSIPGESQYSSDQQIAQQSQDLSYNGYSANNVDARYNEYQSMRPPQAQVSSHLSPQVQPRIVSGSALPNKMHLNPNMFGAHQDSSDPLLVSSYYHTPTGNSPTNSQYYTPTGNQSQVPMTKSPTPAIGSAQPIPPTQQLQPQSDSQFTVGLPNRHAQQRPMAHSQDQHHQMMSHPTTQAISAPTAHTQHQVPTQHMNHQQSGGQQNQAIPHHHTPPQVPTAQMSQYPVHHAPYGQPPNHQQGQIPPGQMPVQASQGQMPPGPIQGQQPYQVAPGAPAPQYYYPPPPQGYYPPPQGYGYPMYYPPPQGYYPPPQQKAKPRPTASDLAMRGMPPSGKFNKNTKTNKASMRAALQGGEFGI</sequence>
<feature type="region of interest" description="Disordered" evidence="1">
    <location>
        <begin position="1179"/>
        <end position="1215"/>
    </location>
</feature>
<proteinExistence type="predicted"/>
<accession>A0A1L0DNU1</accession>
<organism evidence="3 4">
    <name type="scientific">Sungouiella intermedia</name>
    <dbReference type="NCBI Taxonomy" id="45354"/>
    <lineage>
        <taxon>Eukaryota</taxon>
        <taxon>Fungi</taxon>
        <taxon>Dikarya</taxon>
        <taxon>Ascomycota</taxon>
        <taxon>Saccharomycotina</taxon>
        <taxon>Pichiomycetes</taxon>
        <taxon>Metschnikowiaceae</taxon>
        <taxon>Sungouiella</taxon>
    </lineage>
</organism>
<evidence type="ECO:0000256" key="1">
    <source>
        <dbReference type="SAM" id="MobiDB-lite"/>
    </source>
</evidence>
<dbReference type="AlphaFoldDB" id="A0A1L0DNU1"/>
<dbReference type="GO" id="GO:0005935">
    <property type="term" value="C:cellular bud neck"/>
    <property type="evidence" value="ECO:0007669"/>
    <property type="project" value="TreeGrafter"/>
</dbReference>
<dbReference type="EMBL" id="LT635759">
    <property type="protein sequence ID" value="SGZ54038.1"/>
    <property type="molecule type" value="Genomic_DNA"/>
</dbReference>
<feature type="compositionally biased region" description="Basic and acidic residues" evidence="1">
    <location>
        <begin position="669"/>
        <end position="686"/>
    </location>
</feature>
<feature type="region of interest" description="Disordered" evidence="1">
    <location>
        <begin position="808"/>
        <end position="900"/>
    </location>
</feature>
<feature type="region of interest" description="Disordered" evidence="1">
    <location>
        <begin position="961"/>
        <end position="1160"/>
    </location>
</feature>
<dbReference type="Pfam" id="PF08101">
    <property type="entry name" value="Msb1-Mug8_dom"/>
    <property type="match status" value="1"/>
</dbReference>
<feature type="compositionally biased region" description="Basic and acidic residues" evidence="1">
    <location>
        <begin position="564"/>
        <end position="576"/>
    </location>
</feature>
<keyword evidence="4" id="KW-1185">Reference proteome</keyword>
<feature type="compositionally biased region" description="Low complexity" evidence="1">
    <location>
        <begin position="1127"/>
        <end position="1152"/>
    </location>
</feature>
<dbReference type="PANTHER" id="PTHR28093">
    <property type="entry name" value="MORPHOGENESIS-RELATED PROTEIN MSB1"/>
    <property type="match status" value="1"/>
</dbReference>
<evidence type="ECO:0000313" key="4">
    <source>
        <dbReference type="Proteomes" id="UP000182334"/>
    </source>
</evidence>
<feature type="region of interest" description="Disordered" evidence="1">
    <location>
        <begin position="560"/>
        <end position="585"/>
    </location>
</feature>
<dbReference type="InterPro" id="IPR037508">
    <property type="entry name" value="Msb1/Mug8"/>
</dbReference>
<feature type="compositionally biased region" description="Basic residues" evidence="1">
    <location>
        <begin position="813"/>
        <end position="822"/>
    </location>
</feature>
<name>A0A1L0DNU1_9ASCO</name>
<feature type="region of interest" description="Disordered" evidence="1">
    <location>
        <begin position="744"/>
        <end position="768"/>
    </location>
</feature>
<feature type="domain" description="Meiotically up-regulated protein Msb1/Mug8" evidence="2">
    <location>
        <begin position="29"/>
        <end position="429"/>
    </location>
</feature>
<feature type="region of interest" description="Disordered" evidence="1">
    <location>
        <begin position="455"/>
        <end position="484"/>
    </location>
</feature>
<dbReference type="InterPro" id="IPR012965">
    <property type="entry name" value="Msb1/Mug8_dom"/>
</dbReference>
<feature type="compositionally biased region" description="Polar residues" evidence="1">
    <location>
        <begin position="646"/>
        <end position="667"/>
    </location>
</feature>
<feature type="region of interest" description="Disordered" evidence="1">
    <location>
        <begin position="524"/>
        <end position="546"/>
    </location>
</feature>
<feature type="compositionally biased region" description="Low complexity" evidence="1">
    <location>
        <begin position="879"/>
        <end position="896"/>
    </location>
</feature>